<dbReference type="EMBL" id="JTDY01003359">
    <property type="protein sequence ID" value="KOB69673.1"/>
    <property type="molecule type" value="Genomic_DNA"/>
</dbReference>
<evidence type="ECO:0000256" key="1">
    <source>
        <dbReference type="SAM" id="MobiDB-lite"/>
    </source>
</evidence>
<name>A0A0L7L2H0_OPEBR</name>
<keyword evidence="4" id="KW-1185">Reference proteome</keyword>
<dbReference type="STRING" id="104452.A0A0L7L2H0"/>
<dbReference type="PRINTS" id="PR01217">
    <property type="entry name" value="PRICHEXTENSN"/>
</dbReference>
<feature type="region of interest" description="Disordered" evidence="1">
    <location>
        <begin position="852"/>
        <end position="871"/>
    </location>
</feature>
<dbReference type="AlphaFoldDB" id="A0A0L7L2H0"/>
<feature type="compositionally biased region" description="Basic and acidic residues" evidence="1">
    <location>
        <begin position="312"/>
        <end position="323"/>
    </location>
</feature>
<evidence type="ECO:0000313" key="3">
    <source>
        <dbReference type="EMBL" id="KOB69673.1"/>
    </source>
</evidence>
<comment type="caution">
    <text evidence="3">The sequence shown here is derived from an EMBL/GenBank/DDBJ whole genome shotgun (WGS) entry which is preliminary data.</text>
</comment>
<dbReference type="Proteomes" id="UP000037510">
    <property type="component" value="Unassembled WGS sequence"/>
</dbReference>
<evidence type="ECO:0000259" key="2">
    <source>
        <dbReference type="PROSITE" id="PS50948"/>
    </source>
</evidence>
<feature type="region of interest" description="Disordered" evidence="1">
    <location>
        <begin position="222"/>
        <end position="453"/>
    </location>
</feature>
<gene>
    <name evidence="3" type="ORF">OBRU01_16513</name>
</gene>
<feature type="region of interest" description="Disordered" evidence="1">
    <location>
        <begin position="502"/>
        <end position="604"/>
    </location>
</feature>
<dbReference type="Pfam" id="PF00024">
    <property type="entry name" value="PAN_1"/>
    <property type="match status" value="1"/>
</dbReference>
<feature type="domain" description="Apple" evidence="2">
    <location>
        <begin position="123"/>
        <end position="198"/>
    </location>
</feature>
<reference evidence="3 4" key="1">
    <citation type="journal article" date="2015" name="Genome Biol. Evol.">
        <title>The genome of winter moth (Operophtera brumata) provides a genomic perspective on sexual dimorphism and phenology.</title>
        <authorList>
            <person name="Derks M.F."/>
            <person name="Smit S."/>
            <person name="Salis L."/>
            <person name="Schijlen E."/>
            <person name="Bossers A."/>
            <person name="Mateman C."/>
            <person name="Pijl A.S."/>
            <person name="de Ridder D."/>
            <person name="Groenen M.A."/>
            <person name="Visser M.E."/>
            <person name="Megens H.J."/>
        </authorList>
    </citation>
    <scope>NUCLEOTIDE SEQUENCE [LARGE SCALE GENOMIC DNA]</scope>
    <source>
        <strain evidence="3">WM2013NL</strain>
        <tissue evidence="3">Head and thorax</tissue>
    </source>
</reference>
<evidence type="ECO:0000313" key="4">
    <source>
        <dbReference type="Proteomes" id="UP000037510"/>
    </source>
</evidence>
<feature type="region of interest" description="Disordered" evidence="1">
    <location>
        <begin position="794"/>
        <end position="819"/>
    </location>
</feature>
<protein>
    <submittedName>
        <fullName evidence="3">Ras-related protein RabJ</fullName>
    </submittedName>
</protein>
<dbReference type="PROSITE" id="PS50948">
    <property type="entry name" value="PAN"/>
    <property type="match status" value="1"/>
</dbReference>
<feature type="compositionally biased region" description="Basic and acidic residues" evidence="1">
    <location>
        <begin position="555"/>
        <end position="566"/>
    </location>
</feature>
<feature type="compositionally biased region" description="Basic and acidic residues" evidence="1">
    <location>
        <begin position="588"/>
        <end position="598"/>
    </location>
</feature>
<proteinExistence type="predicted"/>
<accession>A0A0L7L2H0</accession>
<organism evidence="3 4">
    <name type="scientific">Operophtera brumata</name>
    <name type="common">Winter moth</name>
    <name type="synonym">Phalaena brumata</name>
    <dbReference type="NCBI Taxonomy" id="104452"/>
    <lineage>
        <taxon>Eukaryota</taxon>
        <taxon>Metazoa</taxon>
        <taxon>Ecdysozoa</taxon>
        <taxon>Arthropoda</taxon>
        <taxon>Hexapoda</taxon>
        <taxon>Insecta</taxon>
        <taxon>Pterygota</taxon>
        <taxon>Neoptera</taxon>
        <taxon>Endopterygota</taxon>
        <taxon>Lepidoptera</taxon>
        <taxon>Glossata</taxon>
        <taxon>Ditrysia</taxon>
        <taxon>Geometroidea</taxon>
        <taxon>Geometridae</taxon>
        <taxon>Larentiinae</taxon>
        <taxon>Operophtera</taxon>
    </lineage>
</organism>
<feature type="compositionally biased region" description="Polar residues" evidence="1">
    <location>
        <begin position="810"/>
        <end position="819"/>
    </location>
</feature>
<dbReference type="InterPro" id="IPR003609">
    <property type="entry name" value="Pan_app"/>
</dbReference>
<feature type="compositionally biased region" description="Pro residues" evidence="1">
    <location>
        <begin position="388"/>
        <end position="405"/>
    </location>
</feature>
<sequence length="871" mass="98584">MSADSGYDVYGMPQDKGCFASNRPWVESKCFWHVRSDTAVSGSAAKATLTVAGLGACEAECIRAQGFDPPTIGDEDIHNCILTSSPTTRLSRTDTAGHELYARGNYGRGCEPAVYDDTQNGECYLQYDKAAKLTGAAVRGQARVKDEQTCGTACTEAPFRCLSFSFNNNAPPSTDNCLLSDIRLFDLQKGVDYVHSVDDWLFAFDLFNSRCWRKVHAEDHSSELPHPIIPSSGEEHFHGGPSGPSGPSDIPYILDSGPPSGPSGPSGPTGPYKPFSKPEPYRPTYETNGPSSPEKIYPIEPYRPSRPFISSKPDHRPNFRPDPEIYTPGFRPPDSNNPNFRPPEVIIPYKPEYPDPEPYRPGFGPQTEPRPGYRPEPRPGYNLEPRPGYNPEPRPGFRPDPPSYRPEPDRPFRPTEIYPKPDPGFKPGVRPGDRPGLNRPGVTTQCPGSPVAPGRRSWDYCCAPTHRCGYSEGFHKPWCYVGHKDDQWRPCSEKYYPYHHHSEPHPSQGHRAVSPPPPDYTPHWDKPPGPYLSEADRKYWDDLGPPPNMTYFRYNETKHTTPDRHHTTTTPPSRDLPESRDDDDDASRDEKKINDSKTDNAFSTNIDKTTAKSITTETPLEKLNNSDVELVKPEDFQTIDSLKGIDDKLDDFSKSIEVLDIEDAKGEKLSDLKTLEAEERQIEAIGRLLASRRGTKIVLEKRSQKDLDTQSIAVDKDIIDFNFGNRFPTTERRGVIKRISKDEIERDRVDKSLEVSETTFVRPPRVLSTTENIRKAIVNGKVFYDATIREQRDLFSNNTRKPKNLRRTDNTTPSVINNNNFGRKKIIRTRNANPVRRVKRLYRKRYNPGEVRRRLLERDRSKNNTESSRSR</sequence>